<dbReference type="InterPro" id="IPR052988">
    <property type="entry name" value="Oryzine_lactonohydrolase"/>
</dbReference>
<dbReference type="OrthoDB" id="423498at2759"/>
<gene>
    <name evidence="2" type="ORF">CVT25_013456</name>
</gene>
<dbReference type="InterPro" id="IPR013658">
    <property type="entry name" value="SGL"/>
</dbReference>
<dbReference type="SUPFAM" id="SSF63829">
    <property type="entry name" value="Calcium-dependent phosphotriesterase"/>
    <property type="match status" value="2"/>
</dbReference>
<dbReference type="PANTHER" id="PTHR47064">
    <property type="entry name" value="PUTATIVE (AFU_ORTHOLOGUE AFUA_1G08990)-RELATED"/>
    <property type="match status" value="1"/>
</dbReference>
<feature type="domain" description="SMP-30/Gluconolactonase/LRE-like region" evidence="1">
    <location>
        <begin position="544"/>
        <end position="725"/>
    </location>
</feature>
<evidence type="ECO:0000259" key="1">
    <source>
        <dbReference type="Pfam" id="PF08450"/>
    </source>
</evidence>
<evidence type="ECO:0000313" key="3">
    <source>
        <dbReference type="Proteomes" id="UP000283269"/>
    </source>
</evidence>
<protein>
    <recommendedName>
        <fullName evidence="1">SMP-30/Gluconolactonase/LRE-like region domain-containing protein</fullName>
    </recommendedName>
</protein>
<dbReference type="Gene3D" id="2.120.10.30">
    <property type="entry name" value="TolB, C-terminal domain"/>
    <property type="match status" value="2"/>
</dbReference>
<organism evidence="2 3">
    <name type="scientific">Psilocybe cyanescens</name>
    <dbReference type="NCBI Taxonomy" id="93625"/>
    <lineage>
        <taxon>Eukaryota</taxon>
        <taxon>Fungi</taxon>
        <taxon>Dikarya</taxon>
        <taxon>Basidiomycota</taxon>
        <taxon>Agaricomycotina</taxon>
        <taxon>Agaricomycetes</taxon>
        <taxon>Agaricomycetidae</taxon>
        <taxon>Agaricales</taxon>
        <taxon>Agaricineae</taxon>
        <taxon>Strophariaceae</taxon>
        <taxon>Psilocybe</taxon>
    </lineage>
</organism>
<dbReference type="Pfam" id="PF08450">
    <property type="entry name" value="SGL"/>
    <property type="match status" value="2"/>
</dbReference>
<dbReference type="AlphaFoldDB" id="A0A409WTQ7"/>
<dbReference type="Proteomes" id="UP000283269">
    <property type="component" value="Unassembled WGS sequence"/>
</dbReference>
<sequence>MLIPLQDIPPASFAALGQNATFRRNSTADLFNPTNSTPPFFQILHPDFQNILGANAFIRKIAMNTTFASGSFAFEAPIFNPTTNELFFASVVLPPESSMTHNNRVSKINMTVVERALANKVADINVPFTTLSLPETVQITNGGTGPFRGSLLLTTRGRANLPSALVLVNPKAPNNATVLLDNFFGRQFNSMNDLKIHPSGNIFFTDDNLGFTDGERPPPLLPSQTYIFDPRSGLVKVVADGVQVPNGIAFSPDGTVAYIADSASLSDQTRPSTVYAFDVNPESFAFNNRRVFSYIDSGIPDGMQVDTQGNLYVATGDGVQIFRKDGVLLGKLFFGTRVANMAFTGDGKLVVLVSSAIFVAQIDAKSALSVPPSSFSVLGQNATFRQIFTDFFNPTNSTPPFFQIFHTDFQAILGPNTFVRRIAMNTTFASGSFAFEAPIFNPPTNELFFASVVQPPESSMTHNNRISKIDMTAVEKALASKMADINVPFTTVGLGRSRTCHNTERVFQLSLPETVQITNGGTGPFRGSLLLATRGRASLPSALVLVNPKAPNNATVLLDNFFGRQFNSMNDLKIHPSGNIFFTDDNFGFTNDQKPPPLLPSQSYMFDPRTGLVRMVADGELTPNGIAFNSDGSVAYIGDSSALTNQTLPTTVYSYDVDPETFAFNNRRVFAFIDTGIPDGIQVDTKGNVYVATGDGVQVFRKDGVLLGKVFLGTNVANMAFAGDGRLVILAGSAIFLAQIEAKSALVTI</sequence>
<keyword evidence="3" id="KW-1185">Reference proteome</keyword>
<accession>A0A409WTQ7</accession>
<feature type="domain" description="SMP-30/Gluconolactonase/LRE-like region" evidence="1">
    <location>
        <begin position="173"/>
        <end position="356"/>
    </location>
</feature>
<reference evidence="2 3" key="1">
    <citation type="journal article" date="2018" name="Evol. Lett.">
        <title>Horizontal gene cluster transfer increased hallucinogenic mushroom diversity.</title>
        <authorList>
            <person name="Reynolds H.T."/>
            <person name="Vijayakumar V."/>
            <person name="Gluck-Thaler E."/>
            <person name="Korotkin H.B."/>
            <person name="Matheny P.B."/>
            <person name="Slot J.C."/>
        </authorList>
    </citation>
    <scope>NUCLEOTIDE SEQUENCE [LARGE SCALE GENOMIC DNA]</scope>
    <source>
        <strain evidence="2 3">2631</strain>
    </source>
</reference>
<name>A0A409WTQ7_PSICY</name>
<dbReference type="STRING" id="93625.A0A409WTQ7"/>
<comment type="caution">
    <text evidence="2">The sequence shown here is derived from an EMBL/GenBank/DDBJ whole genome shotgun (WGS) entry which is preliminary data.</text>
</comment>
<dbReference type="InParanoid" id="A0A409WTQ7"/>
<proteinExistence type="predicted"/>
<evidence type="ECO:0000313" key="2">
    <source>
        <dbReference type="EMBL" id="PPQ81856.1"/>
    </source>
</evidence>
<dbReference type="PANTHER" id="PTHR47064:SF2">
    <property type="entry name" value="SMP-30_GLUCONOLACTONASE_LRE-LIKE REGION DOMAIN-CONTAINING PROTEIN-RELATED"/>
    <property type="match status" value="1"/>
</dbReference>
<dbReference type="InterPro" id="IPR011042">
    <property type="entry name" value="6-blade_b-propeller_TolB-like"/>
</dbReference>
<dbReference type="EMBL" id="NHYD01003205">
    <property type="protein sequence ID" value="PPQ81856.1"/>
    <property type="molecule type" value="Genomic_DNA"/>
</dbReference>